<name>A0A6C0QYI1_9BACL</name>
<proteinExistence type="inferred from homology"/>
<reference evidence="6 7" key="1">
    <citation type="journal article" date="2020" name="Int. J. Med. Microbiol.">
        <title>Discovery of Paenibacillus larvae ERIC V: Phenotypic and genomic comparison to genotypes ERIC I-IV reveal different inventories of virulence factors which correlate with epidemiological prevalences of American Foulbrood.</title>
        <authorList>
            <person name="Beims H."/>
            <person name="Bunk B."/>
            <person name="Erler S."/>
            <person name="Mohr K.I."/>
            <person name="Sproer C."/>
            <person name="Pradella S."/>
            <person name="Gunther G."/>
            <person name="Rohde M."/>
            <person name="von der Ohe W."/>
            <person name="Steinert M."/>
        </authorList>
    </citation>
    <scope>NUCLEOTIDE SEQUENCE [LARGE SCALE GENOMIC DNA]</scope>
    <source>
        <strain evidence="6">Eric_V</strain>
    </source>
</reference>
<dbReference type="SUPFAM" id="SSF54001">
    <property type="entry name" value="Cysteine proteinases"/>
    <property type="match status" value="1"/>
</dbReference>
<dbReference type="GO" id="GO:0008234">
    <property type="term" value="F:cysteine-type peptidase activity"/>
    <property type="evidence" value="ECO:0007669"/>
    <property type="project" value="UniProtKB-KW"/>
</dbReference>
<evidence type="ECO:0000259" key="5">
    <source>
        <dbReference type="PROSITE" id="PS51935"/>
    </source>
</evidence>
<evidence type="ECO:0000256" key="1">
    <source>
        <dbReference type="ARBA" id="ARBA00007074"/>
    </source>
</evidence>
<evidence type="ECO:0000313" key="7">
    <source>
        <dbReference type="Proteomes" id="UP000464330"/>
    </source>
</evidence>
<dbReference type="Gene3D" id="3.90.1720.10">
    <property type="entry name" value="endopeptidase domain like (from Nostoc punctiforme)"/>
    <property type="match status" value="1"/>
</dbReference>
<keyword evidence="4" id="KW-0788">Thiol protease</keyword>
<dbReference type="PANTHER" id="PTHR47053">
    <property type="entry name" value="MUREIN DD-ENDOPEPTIDASE MEPH-RELATED"/>
    <property type="match status" value="1"/>
</dbReference>
<keyword evidence="2" id="KW-0645">Protease</keyword>
<dbReference type="GO" id="GO:0006508">
    <property type="term" value="P:proteolysis"/>
    <property type="evidence" value="ECO:0007669"/>
    <property type="project" value="UniProtKB-KW"/>
</dbReference>
<dbReference type="EMBL" id="CP019717">
    <property type="protein sequence ID" value="QHZ53348.1"/>
    <property type="molecule type" value="Genomic_DNA"/>
</dbReference>
<dbReference type="Pfam" id="PF00877">
    <property type="entry name" value="NLPC_P60"/>
    <property type="match status" value="1"/>
</dbReference>
<protein>
    <submittedName>
        <fullName evidence="6">Putative conjugation protein</fullName>
    </submittedName>
</protein>
<feature type="domain" description="NlpC/P60" evidence="5">
    <location>
        <begin position="201"/>
        <end position="325"/>
    </location>
</feature>
<dbReference type="AlphaFoldDB" id="A0A6C0QYI1"/>
<dbReference type="Proteomes" id="UP000464330">
    <property type="component" value="Chromosome"/>
</dbReference>
<sequence>MKKWFMIGGAVAPFCLLLVVILLLICMFGGVKMKEEANNPMGGVYVCSPTGEIHKEMWEAAFSQAGVLKDKGNKYIEVAKKQGIDPVLFAAISFHETAWGKSQAVTTKNNPGGLMTSSGLMSFATLDDGLEAMGVTLHNRILVDGKITIEDLGSVYAPIGASNDPSGLNVYWVPTVKEIAAKLGGLTMNCTLSGAELPDGTPYFPIVMEEMVKYEGRPYVWGGSNPSQGFDCSGLVQWAFAKAGIQLPRTAAEQFNVVVPISAEEAKPGDLVFFYGTYGAPSHVSHVGVFTGNGKMYNANGSGVGYSDITKGYWAEHRPTFGRIIGRSG</sequence>
<dbReference type="PANTHER" id="PTHR47053:SF5">
    <property type="entry name" value="BIFUNCTIONAL MURAMIDASE_DL-ENDOPEPTIDASE CWLT"/>
    <property type="match status" value="1"/>
</dbReference>
<dbReference type="InterPro" id="IPR000064">
    <property type="entry name" value="NLP_P60_dom"/>
</dbReference>
<evidence type="ECO:0000256" key="4">
    <source>
        <dbReference type="ARBA" id="ARBA00022807"/>
    </source>
</evidence>
<gene>
    <name evidence="6" type="ORF">ERICV_04297</name>
</gene>
<accession>A0A6C0QYI1</accession>
<dbReference type="RefSeq" id="WP_237089743.1">
    <property type="nucleotide sequence ID" value="NZ_CP019717.1"/>
</dbReference>
<keyword evidence="3" id="KW-0378">Hydrolase</keyword>
<evidence type="ECO:0000313" key="6">
    <source>
        <dbReference type="EMBL" id="QHZ53348.1"/>
    </source>
</evidence>
<evidence type="ECO:0000256" key="2">
    <source>
        <dbReference type="ARBA" id="ARBA00022670"/>
    </source>
</evidence>
<dbReference type="PROSITE" id="PS51935">
    <property type="entry name" value="NLPC_P60"/>
    <property type="match status" value="1"/>
</dbReference>
<dbReference type="InterPro" id="IPR038765">
    <property type="entry name" value="Papain-like_cys_pep_sf"/>
</dbReference>
<dbReference type="InterPro" id="IPR051202">
    <property type="entry name" value="Peptidase_C40"/>
</dbReference>
<organism evidence="6 7">
    <name type="scientific">Paenibacillus larvae subsp. larvae</name>
    <dbReference type="NCBI Taxonomy" id="147375"/>
    <lineage>
        <taxon>Bacteria</taxon>
        <taxon>Bacillati</taxon>
        <taxon>Bacillota</taxon>
        <taxon>Bacilli</taxon>
        <taxon>Bacillales</taxon>
        <taxon>Paenibacillaceae</taxon>
        <taxon>Paenibacillus</taxon>
    </lineage>
</organism>
<evidence type="ECO:0000256" key="3">
    <source>
        <dbReference type="ARBA" id="ARBA00022801"/>
    </source>
</evidence>
<comment type="similarity">
    <text evidence="1">Belongs to the peptidase C40 family.</text>
</comment>